<dbReference type="SMART" id="SM00345">
    <property type="entry name" value="HTH_GNTR"/>
    <property type="match status" value="1"/>
</dbReference>
<keyword evidence="6" id="KW-1185">Reference proteome</keyword>
<dbReference type="CDD" id="cd07377">
    <property type="entry name" value="WHTH_GntR"/>
    <property type="match status" value="1"/>
</dbReference>
<dbReference type="Pfam" id="PF00392">
    <property type="entry name" value="GntR"/>
    <property type="match status" value="1"/>
</dbReference>
<keyword evidence="3" id="KW-0804">Transcription</keyword>
<sequence>MGVGNRREDVYLSLRTAIIENALQPGTKLPEDSLGASLGVSRTIIREALARLRSEGLVETGKGKSATVALPGPEESAETFHVRRCLEKDVVALLADNWDPVMGQRLRAHIELEQRASAENNYPVSDRLGVEFHILMAELTSNRLLHKYMSEVALRCALIIAVHGHDHNQDRSIAEHTALVEALESGDSPQAAQIVDEHLIAVQQRALRPPPPVPNLAEILNRYSATG</sequence>
<name>A0A100W872_MYCCR</name>
<dbReference type="InterPro" id="IPR008920">
    <property type="entry name" value="TF_FadR/GntR_C"/>
</dbReference>
<dbReference type="GO" id="GO:0003677">
    <property type="term" value="F:DNA binding"/>
    <property type="evidence" value="ECO:0007669"/>
    <property type="project" value="UniProtKB-KW"/>
</dbReference>
<dbReference type="GO" id="GO:0003700">
    <property type="term" value="F:DNA-binding transcription factor activity"/>
    <property type="evidence" value="ECO:0007669"/>
    <property type="project" value="InterPro"/>
</dbReference>
<dbReference type="PROSITE" id="PS50949">
    <property type="entry name" value="HTH_GNTR"/>
    <property type="match status" value="1"/>
</dbReference>
<evidence type="ECO:0000313" key="6">
    <source>
        <dbReference type="Proteomes" id="UP000069443"/>
    </source>
</evidence>
<dbReference type="SMART" id="SM00895">
    <property type="entry name" value="FCD"/>
    <property type="match status" value="1"/>
</dbReference>
<dbReference type="SUPFAM" id="SSF48008">
    <property type="entry name" value="GntR ligand-binding domain-like"/>
    <property type="match status" value="1"/>
</dbReference>
<organism evidence="5 6">
    <name type="scientific">Mycolicibacterium canariasense</name>
    <name type="common">Mycobacterium canariasense</name>
    <dbReference type="NCBI Taxonomy" id="228230"/>
    <lineage>
        <taxon>Bacteria</taxon>
        <taxon>Bacillati</taxon>
        <taxon>Actinomycetota</taxon>
        <taxon>Actinomycetes</taxon>
        <taxon>Mycobacteriales</taxon>
        <taxon>Mycobacteriaceae</taxon>
        <taxon>Mycolicibacterium</taxon>
    </lineage>
</organism>
<evidence type="ECO:0000313" key="5">
    <source>
        <dbReference type="EMBL" id="GAS93521.1"/>
    </source>
</evidence>
<reference evidence="6" key="1">
    <citation type="journal article" date="2016" name="Genome Announc.">
        <title>Draft Genome Sequences of Five Rapidly Growing Mycobacterium Species, M. thermoresistibile, M. fortuitum subsp. acetamidolyticum, M. canariasense, M. brisbanense, and M. novocastrense.</title>
        <authorList>
            <person name="Katahira K."/>
            <person name="Ogura Y."/>
            <person name="Gotoh Y."/>
            <person name="Hayashi T."/>
        </authorList>
    </citation>
    <scope>NUCLEOTIDE SEQUENCE [LARGE SCALE GENOMIC DNA]</scope>
    <source>
        <strain evidence="6">JCM15298</strain>
    </source>
</reference>
<dbReference type="EMBL" id="BCSY01000011">
    <property type="protein sequence ID" value="GAS93521.1"/>
    <property type="molecule type" value="Genomic_DNA"/>
</dbReference>
<reference evidence="6" key="2">
    <citation type="submission" date="2016-02" db="EMBL/GenBank/DDBJ databases">
        <title>Draft genome sequence of five rapidly growing Mycobacterium species.</title>
        <authorList>
            <person name="Katahira K."/>
            <person name="Gotou Y."/>
            <person name="Iida K."/>
            <person name="Ogura Y."/>
            <person name="Hayashi T."/>
        </authorList>
    </citation>
    <scope>NUCLEOTIDE SEQUENCE [LARGE SCALE GENOMIC DNA]</scope>
    <source>
        <strain evidence="6">JCM15298</strain>
    </source>
</reference>
<dbReference type="PRINTS" id="PR00035">
    <property type="entry name" value="HTHGNTR"/>
</dbReference>
<dbReference type="InterPro" id="IPR011711">
    <property type="entry name" value="GntR_C"/>
</dbReference>
<dbReference type="Proteomes" id="UP000069443">
    <property type="component" value="Unassembled WGS sequence"/>
</dbReference>
<dbReference type="InterPro" id="IPR036390">
    <property type="entry name" value="WH_DNA-bd_sf"/>
</dbReference>
<evidence type="ECO:0000259" key="4">
    <source>
        <dbReference type="PROSITE" id="PS50949"/>
    </source>
</evidence>
<gene>
    <name evidence="5" type="ORF">RMCC_0487</name>
</gene>
<evidence type="ECO:0000256" key="2">
    <source>
        <dbReference type="ARBA" id="ARBA00023125"/>
    </source>
</evidence>
<dbReference type="SUPFAM" id="SSF46785">
    <property type="entry name" value="Winged helix' DNA-binding domain"/>
    <property type="match status" value="1"/>
</dbReference>
<protein>
    <submittedName>
        <fullName evidence="5">Transcriptional regulator, GntR family</fullName>
    </submittedName>
</protein>
<evidence type="ECO:0000256" key="1">
    <source>
        <dbReference type="ARBA" id="ARBA00023015"/>
    </source>
</evidence>
<dbReference type="PANTHER" id="PTHR43537:SF53">
    <property type="entry name" value="HTH-TYPE TRANSCRIPTIONAL REPRESSOR NANR"/>
    <property type="match status" value="1"/>
</dbReference>
<keyword evidence="1" id="KW-0805">Transcription regulation</keyword>
<accession>A0A100W872</accession>
<dbReference type="InterPro" id="IPR000524">
    <property type="entry name" value="Tscrpt_reg_HTH_GntR"/>
</dbReference>
<feature type="domain" description="HTH gntR-type" evidence="4">
    <location>
        <begin position="4"/>
        <end position="71"/>
    </location>
</feature>
<dbReference type="PANTHER" id="PTHR43537">
    <property type="entry name" value="TRANSCRIPTIONAL REGULATOR, GNTR FAMILY"/>
    <property type="match status" value="1"/>
</dbReference>
<comment type="caution">
    <text evidence="5">The sequence shown here is derived from an EMBL/GenBank/DDBJ whole genome shotgun (WGS) entry which is preliminary data.</text>
</comment>
<dbReference type="Gene3D" id="1.20.120.530">
    <property type="entry name" value="GntR ligand-binding domain-like"/>
    <property type="match status" value="1"/>
</dbReference>
<proteinExistence type="predicted"/>
<dbReference type="InterPro" id="IPR036388">
    <property type="entry name" value="WH-like_DNA-bd_sf"/>
</dbReference>
<dbReference type="AlphaFoldDB" id="A0A100W872"/>
<dbReference type="Gene3D" id="1.10.10.10">
    <property type="entry name" value="Winged helix-like DNA-binding domain superfamily/Winged helix DNA-binding domain"/>
    <property type="match status" value="1"/>
</dbReference>
<dbReference type="STRING" id="228230.RMCC_0487"/>
<dbReference type="Pfam" id="PF07729">
    <property type="entry name" value="FCD"/>
    <property type="match status" value="1"/>
</dbReference>
<keyword evidence="2" id="KW-0238">DNA-binding</keyword>
<evidence type="ECO:0000256" key="3">
    <source>
        <dbReference type="ARBA" id="ARBA00023163"/>
    </source>
</evidence>